<dbReference type="Proteomes" id="UP000594638">
    <property type="component" value="Unassembled WGS sequence"/>
</dbReference>
<protein>
    <submittedName>
        <fullName evidence="6">IQ-DOMAIN 31-like</fullName>
    </submittedName>
</protein>
<dbReference type="InterPro" id="IPR025064">
    <property type="entry name" value="DUF4005"/>
</dbReference>
<dbReference type="PANTHER" id="PTHR32295:SF279">
    <property type="entry name" value="PROTEIN IQ-DOMAIN 31-LIKE"/>
    <property type="match status" value="1"/>
</dbReference>
<dbReference type="PANTHER" id="PTHR32295">
    <property type="entry name" value="IQ-DOMAIN 5-RELATED"/>
    <property type="match status" value="1"/>
</dbReference>
<comment type="caution">
    <text evidence="6">The sequence shown here is derived from an EMBL/GenBank/DDBJ whole genome shotgun (WGS) entry which is preliminary data.</text>
</comment>
<dbReference type="PROSITE" id="PS50096">
    <property type="entry name" value="IQ"/>
    <property type="match status" value="2"/>
</dbReference>
<proteinExistence type="inferred from homology"/>
<comment type="subunit">
    <text evidence="3">Binds to multiple calmodulin (CaM) in the presence of Ca(2+) and CaM-like proteins.</text>
</comment>
<dbReference type="Pfam" id="PF13178">
    <property type="entry name" value="DUF4005"/>
    <property type="match status" value="1"/>
</dbReference>
<feature type="compositionally biased region" description="Polar residues" evidence="4">
    <location>
        <begin position="476"/>
        <end position="492"/>
    </location>
</feature>
<organism evidence="6 7">
    <name type="scientific">Olea europaea subsp. europaea</name>
    <dbReference type="NCBI Taxonomy" id="158383"/>
    <lineage>
        <taxon>Eukaryota</taxon>
        <taxon>Viridiplantae</taxon>
        <taxon>Streptophyta</taxon>
        <taxon>Embryophyta</taxon>
        <taxon>Tracheophyta</taxon>
        <taxon>Spermatophyta</taxon>
        <taxon>Magnoliopsida</taxon>
        <taxon>eudicotyledons</taxon>
        <taxon>Gunneridae</taxon>
        <taxon>Pentapetalae</taxon>
        <taxon>asterids</taxon>
        <taxon>lamiids</taxon>
        <taxon>Lamiales</taxon>
        <taxon>Oleaceae</taxon>
        <taxon>Oleeae</taxon>
        <taxon>Olea</taxon>
    </lineage>
</organism>
<dbReference type="InterPro" id="IPR000048">
    <property type="entry name" value="IQ_motif_EF-hand-BS"/>
</dbReference>
<dbReference type="Gramene" id="OE9A020490T2">
    <property type="protein sequence ID" value="OE9A020490C2"/>
    <property type="gene ID" value="OE9A020490"/>
</dbReference>
<name>A0A8S0PX46_OLEEU</name>
<keyword evidence="7" id="KW-1185">Reference proteome</keyword>
<dbReference type="CDD" id="cd23767">
    <property type="entry name" value="IQCD"/>
    <property type="match status" value="1"/>
</dbReference>
<comment type="similarity">
    <text evidence="2">Belongs to the IQD family.</text>
</comment>
<feature type="region of interest" description="Disordered" evidence="4">
    <location>
        <begin position="273"/>
        <end position="327"/>
    </location>
</feature>
<evidence type="ECO:0000313" key="7">
    <source>
        <dbReference type="Proteomes" id="UP000594638"/>
    </source>
</evidence>
<evidence type="ECO:0000256" key="2">
    <source>
        <dbReference type="ARBA" id="ARBA00024341"/>
    </source>
</evidence>
<evidence type="ECO:0000313" key="6">
    <source>
        <dbReference type="EMBL" id="CAA2959707.1"/>
    </source>
</evidence>
<evidence type="ECO:0000259" key="5">
    <source>
        <dbReference type="Pfam" id="PF13178"/>
    </source>
</evidence>
<evidence type="ECO:0000256" key="1">
    <source>
        <dbReference type="ARBA" id="ARBA00022860"/>
    </source>
</evidence>
<feature type="compositionally biased region" description="Basic residues" evidence="4">
    <location>
        <begin position="458"/>
        <end position="468"/>
    </location>
</feature>
<reference evidence="6 7" key="1">
    <citation type="submission" date="2019-12" db="EMBL/GenBank/DDBJ databases">
        <authorList>
            <person name="Alioto T."/>
            <person name="Alioto T."/>
            <person name="Gomez Garrido J."/>
        </authorList>
    </citation>
    <scope>NUCLEOTIDE SEQUENCE [LARGE SCALE GENOMIC DNA]</scope>
</reference>
<dbReference type="AlphaFoldDB" id="A0A8S0PX46"/>
<evidence type="ECO:0000256" key="4">
    <source>
        <dbReference type="SAM" id="MobiDB-lite"/>
    </source>
</evidence>
<dbReference type="SMART" id="SM00015">
    <property type="entry name" value="IQ"/>
    <property type="match status" value="3"/>
</dbReference>
<feature type="region of interest" description="Disordered" evidence="4">
    <location>
        <begin position="413"/>
        <end position="569"/>
    </location>
</feature>
<sequence length="569" mass="61959">MQDLIGIVSYSSLPAMGKSPGKWIKTVLFGKKSSKSNISKAAAKMPVEDLSANSLASLDLPNQVTDRGRNNVEFEKGTTAGAPCDGADFLTANQGVDTQSTLDLNSIDTAELRRQEEAATKAQAAFRGYLARRAFRALKGIIRLQALIRGHLVRRQAVATFRCMHAIVKFQALARGRIVRLSCPIPGVLIKYDLGEIQDAKRVGTFGVISSHGSENLTTNAFALKLLASLPTAMPLSLQYDLAEPNSSWNWLERWSRSHFWPPPARAKKIVNVKSQRKHAGPLAAETKVGKSKRTVRKVSTADSGDNSTLASTHLDKPKRNPKKVVTHPTEIVQEQPQNELERVKHNLRKVSASAELTSEKLETETDKSNPSLKKVSTSVAPDISEQEIVKSSGIAFCSNAVVDELALPEASSPITDNVPQSDYPAVQPHSPENGVEMETNPTINDELGSKEDQTGKGNKKIRRRSLPTKHEFPENVSQNTSSLPSYMQATESAKAKLRAQGASKFSDDGSENGSVRRHSLPASANGKLNSLSPRVQRPVQGNDKGGSKNNKSLMSSRDDKGLQPGWRR</sequence>
<dbReference type="OrthoDB" id="1101566at2759"/>
<feature type="domain" description="DUF4005" evidence="5">
    <location>
        <begin position="476"/>
        <end position="538"/>
    </location>
</feature>
<dbReference type="Pfam" id="PF00612">
    <property type="entry name" value="IQ"/>
    <property type="match status" value="2"/>
</dbReference>
<feature type="region of interest" description="Disordered" evidence="4">
    <location>
        <begin position="355"/>
        <end position="375"/>
    </location>
</feature>
<accession>A0A8S0PX46</accession>
<feature type="compositionally biased region" description="Basic and acidic residues" evidence="4">
    <location>
        <begin position="358"/>
        <end position="368"/>
    </location>
</feature>
<dbReference type="EMBL" id="CACTIH010000343">
    <property type="protein sequence ID" value="CAA2959707.1"/>
    <property type="molecule type" value="Genomic_DNA"/>
</dbReference>
<evidence type="ECO:0000256" key="3">
    <source>
        <dbReference type="ARBA" id="ARBA00024378"/>
    </source>
</evidence>
<feature type="compositionally biased region" description="Polar residues" evidence="4">
    <location>
        <begin position="301"/>
        <end position="312"/>
    </location>
</feature>
<keyword evidence="1" id="KW-0112">Calmodulin-binding</keyword>
<dbReference type="GO" id="GO:0005516">
    <property type="term" value="F:calmodulin binding"/>
    <property type="evidence" value="ECO:0007669"/>
    <property type="project" value="UniProtKB-KW"/>
</dbReference>
<gene>
    <name evidence="6" type="ORF">OLEA9_A020490</name>
</gene>